<name>A0A419TD04_9FIRM</name>
<dbReference type="PANTHER" id="PTHR45569">
    <property type="entry name" value="SENSOR PROTEIN KDPD"/>
    <property type="match status" value="1"/>
</dbReference>
<evidence type="ECO:0000256" key="9">
    <source>
        <dbReference type="ARBA" id="ARBA00022840"/>
    </source>
</evidence>
<keyword evidence="5" id="KW-0808">Transferase</keyword>
<dbReference type="InterPro" id="IPR052023">
    <property type="entry name" value="Histidine_kinase_KdpD"/>
</dbReference>
<protein>
    <recommendedName>
        <fullName evidence="3">histidine kinase</fullName>
        <ecNumber evidence="3">2.7.13.3</ecNumber>
    </recommendedName>
</protein>
<dbReference type="EMBL" id="MCIA01000001">
    <property type="protein sequence ID" value="RKD35322.1"/>
    <property type="molecule type" value="Genomic_DNA"/>
</dbReference>
<comment type="subcellular location">
    <subcellularLocation>
        <location evidence="2">Membrane</location>
        <topology evidence="2">Multi-pass membrane protein</topology>
    </subcellularLocation>
</comment>
<dbReference type="SUPFAM" id="SSF55874">
    <property type="entry name" value="ATPase domain of HSP90 chaperone/DNA topoisomerase II/histidine kinase"/>
    <property type="match status" value="1"/>
</dbReference>
<dbReference type="GO" id="GO:0000155">
    <property type="term" value="F:phosphorelay sensor kinase activity"/>
    <property type="evidence" value="ECO:0007669"/>
    <property type="project" value="InterPro"/>
</dbReference>
<dbReference type="CDD" id="cd00082">
    <property type="entry name" value="HisKA"/>
    <property type="match status" value="1"/>
</dbReference>
<gene>
    <name evidence="15" type="ORF">BET01_02980</name>
</gene>
<keyword evidence="4" id="KW-0597">Phosphoprotein</keyword>
<feature type="transmembrane region" description="Helical" evidence="13">
    <location>
        <begin position="12"/>
        <end position="33"/>
    </location>
</feature>
<dbReference type="Proteomes" id="UP000284277">
    <property type="component" value="Unassembled WGS sequence"/>
</dbReference>
<dbReference type="PROSITE" id="PS50109">
    <property type="entry name" value="HIS_KIN"/>
    <property type="match status" value="1"/>
</dbReference>
<evidence type="ECO:0000256" key="12">
    <source>
        <dbReference type="ARBA" id="ARBA00023136"/>
    </source>
</evidence>
<dbReference type="SUPFAM" id="SSF47384">
    <property type="entry name" value="Homodimeric domain of signal transducing histidine kinase"/>
    <property type="match status" value="1"/>
</dbReference>
<dbReference type="GO" id="GO:0005886">
    <property type="term" value="C:plasma membrane"/>
    <property type="evidence" value="ECO:0007669"/>
    <property type="project" value="TreeGrafter"/>
</dbReference>
<keyword evidence="9" id="KW-0067">ATP-binding</keyword>
<dbReference type="Gene3D" id="1.20.120.620">
    <property type="entry name" value="Backbone structure of the membrane domain of e. Coli histidine kinase receptor kdpd"/>
    <property type="match status" value="1"/>
</dbReference>
<sequence>MGQLKRPAKIDLIRNMLITVGFLLTATVISYLIMFFGGFTNNIGMVYIMAVVLISRFSNGYIPGLAGSFISIICVNYLFTYPYMEFKLSGIGYSITFITLLVISTITSATTTHLKQQSQILSERDKLLMEAEKETMRANLLRAISHDLRTPLTGIIGASGAYLDNENTMAEEERSHLVSNIREDANWLLNMVENLLSVTRIRDTGAHVTKHLEPLEEVVSEALQRFRKRLPNATVHVSVPDELIMVPMDATLIEQVIINLLENAVYHSNSTESINLIVSVEDGYASFEVSDQGVGLPADRISTLFDGYTSLPNSSYDSHKGMGIGLSICKTIVVAHNGTIFVSNKEHGAVFTFTLPLGEDFYE</sequence>
<evidence type="ECO:0000256" key="10">
    <source>
        <dbReference type="ARBA" id="ARBA00022989"/>
    </source>
</evidence>
<keyword evidence="8 15" id="KW-0418">Kinase</keyword>
<evidence type="ECO:0000313" key="16">
    <source>
        <dbReference type="Proteomes" id="UP000284277"/>
    </source>
</evidence>
<accession>A0A419TD04</accession>
<keyword evidence="6 13" id="KW-0812">Transmembrane</keyword>
<reference evidence="15 16" key="1">
    <citation type="submission" date="2016-08" db="EMBL/GenBank/DDBJ databases">
        <title>A new outlook on sporulation: Clostridium algidixylanolyticum.</title>
        <authorList>
            <person name="Poppleton D.I."/>
            <person name="Gribaldo S."/>
        </authorList>
    </citation>
    <scope>NUCLEOTIDE SEQUENCE [LARGE SCALE GENOMIC DNA]</scope>
    <source>
        <strain evidence="15 16">SPL73</strain>
    </source>
</reference>
<evidence type="ECO:0000256" key="7">
    <source>
        <dbReference type="ARBA" id="ARBA00022741"/>
    </source>
</evidence>
<dbReference type="Pfam" id="PF00512">
    <property type="entry name" value="HisKA"/>
    <property type="match status" value="1"/>
</dbReference>
<evidence type="ECO:0000259" key="14">
    <source>
        <dbReference type="PROSITE" id="PS50109"/>
    </source>
</evidence>
<feature type="transmembrane region" description="Helical" evidence="13">
    <location>
        <begin position="64"/>
        <end position="84"/>
    </location>
</feature>
<evidence type="ECO:0000256" key="1">
    <source>
        <dbReference type="ARBA" id="ARBA00000085"/>
    </source>
</evidence>
<dbReference type="GO" id="GO:0005524">
    <property type="term" value="F:ATP binding"/>
    <property type="evidence" value="ECO:0007669"/>
    <property type="project" value="UniProtKB-KW"/>
</dbReference>
<dbReference type="Pfam" id="PF13493">
    <property type="entry name" value="DUF4118"/>
    <property type="match status" value="1"/>
</dbReference>
<dbReference type="PANTHER" id="PTHR45569:SF1">
    <property type="entry name" value="SENSOR PROTEIN KDPD"/>
    <property type="match status" value="1"/>
</dbReference>
<dbReference type="Gene3D" id="1.10.287.130">
    <property type="match status" value="1"/>
</dbReference>
<keyword evidence="16" id="KW-1185">Reference proteome</keyword>
<comment type="caution">
    <text evidence="15">The sequence shown here is derived from an EMBL/GenBank/DDBJ whole genome shotgun (WGS) entry which is preliminary data.</text>
</comment>
<dbReference type="InterPro" id="IPR004358">
    <property type="entry name" value="Sig_transdc_His_kin-like_C"/>
</dbReference>
<keyword evidence="12 13" id="KW-0472">Membrane</keyword>
<keyword evidence="11" id="KW-0902">Two-component regulatory system</keyword>
<evidence type="ECO:0000256" key="8">
    <source>
        <dbReference type="ARBA" id="ARBA00022777"/>
    </source>
</evidence>
<dbReference type="PRINTS" id="PR00344">
    <property type="entry name" value="BCTRLSENSOR"/>
</dbReference>
<dbReference type="AlphaFoldDB" id="A0A419TD04"/>
<feature type="transmembrane region" description="Helical" evidence="13">
    <location>
        <begin position="90"/>
        <end position="114"/>
    </location>
</feature>
<evidence type="ECO:0000256" key="6">
    <source>
        <dbReference type="ARBA" id="ARBA00022692"/>
    </source>
</evidence>
<dbReference type="EC" id="2.7.13.3" evidence="3"/>
<evidence type="ECO:0000256" key="13">
    <source>
        <dbReference type="SAM" id="Phobius"/>
    </source>
</evidence>
<evidence type="ECO:0000256" key="4">
    <source>
        <dbReference type="ARBA" id="ARBA00022553"/>
    </source>
</evidence>
<evidence type="ECO:0000256" key="5">
    <source>
        <dbReference type="ARBA" id="ARBA00022679"/>
    </source>
</evidence>
<proteinExistence type="predicted"/>
<dbReference type="InterPro" id="IPR036097">
    <property type="entry name" value="HisK_dim/P_sf"/>
</dbReference>
<dbReference type="Pfam" id="PF02518">
    <property type="entry name" value="HATPase_c"/>
    <property type="match status" value="1"/>
</dbReference>
<dbReference type="Gene3D" id="3.30.565.10">
    <property type="entry name" value="Histidine kinase-like ATPase, C-terminal domain"/>
    <property type="match status" value="1"/>
</dbReference>
<evidence type="ECO:0000256" key="2">
    <source>
        <dbReference type="ARBA" id="ARBA00004141"/>
    </source>
</evidence>
<dbReference type="InterPro" id="IPR003661">
    <property type="entry name" value="HisK_dim/P_dom"/>
</dbReference>
<feature type="domain" description="Histidine kinase" evidence="14">
    <location>
        <begin position="143"/>
        <end position="359"/>
    </location>
</feature>
<organism evidence="15 16">
    <name type="scientific">Lacrimispora algidixylanolytica</name>
    <dbReference type="NCBI Taxonomy" id="94868"/>
    <lineage>
        <taxon>Bacteria</taxon>
        <taxon>Bacillati</taxon>
        <taxon>Bacillota</taxon>
        <taxon>Clostridia</taxon>
        <taxon>Lachnospirales</taxon>
        <taxon>Lachnospiraceae</taxon>
        <taxon>Lacrimispora</taxon>
    </lineage>
</organism>
<dbReference type="InterPro" id="IPR003594">
    <property type="entry name" value="HATPase_dom"/>
</dbReference>
<keyword evidence="7" id="KW-0547">Nucleotide-binding</keyword>
<evidence type="ECO:0000256" key="3">
    <source>
        <dbReference type="ARBA" id="ARBA00012438"/>
    </source>
</evidence>
<dbReference type="InterPro" id="IPR025201">
    <property type="entry name" value="KdpD_TM"/>
</dbReference>
<dbReference type="SMART" id="SM00387">
    <property type="entry name" value="HATPase_c"/>
    <property type="match status" value="1"/>
</dbReference>
<dbReference type="SMART" id="SM00388">
    <property type="entry name" value="HisKA"/>
    <property type="match status" value="1"/>
</dbReference>
<evidence type="ECO:0000313" key="15">
    <source>
        <dbReference type="EMBL" id="RKD35322.1"/>
    </source>
</evidence>
<evidence type="ECO:0000256" key="11">
    <source>
        <dbReference type="ARBA" id="ARBA00023012"/>
    </source>
</evidence>
<dbReference type="InterPro" id="IPR005467">
    <property type="entry name" value="His_kinase_dom"/>
</dbReference>
<dbReference type="InterPro" id="IPR038318">
    <property type="entry name" value="KdpD_sf"/>
</dbReference>
<dbReference type="OrthoDB" id="9806130at2"/>
<dbReference type="RefSeq" id="WP_120195259.1">
    <property type="nucleotide sequence ID" value="NZ_MCIA01000001.1"/>
</dbReference>
<comment type="catalytic activity">
    <reaction evidence="1">
        <text>ATP + protein L-histidine = ADP + protein N-phospho-L-histidine.</text>
        <dbReference type="EC" id="2.7.13.3"/>
    </reaction>
</comment>
<dbReference type="InterPro" id="IPR036890">
    <property type="entry name" value="HATPase_C_sf"/>
</dbReference>
<keyword evidence="10 13" id="KW-1133">Transmembrane helix</keyword>